<dbReference type="PANTHER" id="PTHR43280">
    <property type="entry name" value="ARAC-FAMILY TRANSCRIPTIONAL REGULATOR"/>
    <property type="match status" value="1"/>
</dbReference>
<name>A0A1H6UM91_9BACT</name>
<sequence>MEEIDNLVALSKYIGLPIPPDEDFVVKRIEDYYNNFDEKPVEPFRHKLYSVSLYEQLNIDVKVGFWKMNPKAPFLMFKSPYQIMAWTVHPGDLKGVSIIFSEKFLYKYKQLANIIQEFPFLQLDKSIPFEIDKSERVWLEMTYQKILEEYDADNPDRFELIASYLQTLLLQVKRLYNRQVLSEYPLAEATRQNDLELIRKYKTLIAKSLADVNADESRSVGFYAEQLAVHPNHLNALAKRVTGSNALHIIHEQIINTAKTLLLQSHLTVKELSYQLAFKEPTHFASFFKKYTGMTPMQFREG</sequence>
<organism evidence="5 6">
    <name type="scientific">Dyadobacter koreensis</name>
    <dbReference type="NCBI Taxonomy" id="408657"/>
    <lineage>
        <taxon>Bacteria</taxon>
        <taxon>Pseudomonadati</taxon>
        <taxon>Bacteroidota</taxon>
        <taxon>Cytophagia</taxon>
        <taxon>Cytophagales</taxon>
        <taxon>Spirosomataceae</taxon>
        <taxon>Dyadobacter</taxon>
    </lineage>
</organism>
<evidence type="ECO:0000256" key="1">
    <source>
        <dbReference type="ARBA" id="ARBA00023015"/>
    </source>
</evidence>
<dbReference type="OrthoDB" id="9793451at2"/>
<proteinExistence type="predicted"/>
<keyword evidence="2 5" id="KW-0238">DNA-binding</keyword>
<dbReference type="EMBL" id="FNXY01000004">
    <property type="protein sequence ID" value="SEI93493.1"/>
    <property type="molecule type" value="Genomic_DNA"/>
</dbReference>
<dbReference type="PANTHER" id="PTHR43280:SF32">
    <property type="entry name" value="TRANSCRIPTIONAL REGULATORY PROTEIN"/>
    <property type="match status" value="1"/>
</dbReference>
<gene>
    <name evidence="5" type="ORF">SAMN04487995_2618</name>
</gene>
<evidence type="ECO:0000256" key="2">
    <source>
        <dbReference type="ARBA" id="ARBA00023125"/>
    </source>
</evidence>
<dbReference type="GO" id="GO:0043565">
    <property type="term" value="F:sequence-specific DNA binding"/>
    <property type="evidence" value="ECO:0007669"/>
    <property type="project" value="InterPro"/>
</dbReference>
<dbReference type="Proteomes" id="UP000199532">
    <property type="component" value="Unassembled WGS sequence"/>
</dbReference>
<evidence type="ECO:0000313" key="5">
    <source>
        <dbReference type="EMBL" id="SEI93493.1"/>
    </source>
</evidence>
<protein>
    <submittedName>
        <fullName evidence="5">AraC-type DNA-binding protein</fullName>
    </submittedName>
</protein>
<keyword evidence="3" id="KW-0804">Transcription</keyword>
<reference evidence="5 6" key="1">
    <citation type="submission" date="2016-10" db="EMBL/GenBank/DDBJ databases">
        <authorList>
            <person name="de Groot N.N."/>
        </authorList>
    </citation>
    <scope>NUCLEOTIDE SEQUENCE [LARGE SCALE GENOMIC DNA]</scope>
    <source>
        <strain evidence="5 6">DSM 19938</strain>
    </source>
</reference>
<dbReference type="SUPFAM" id="SSF46689">
    <property type="entry name" value="Homeodomain-like"/>
    <property type="match status" value="1"/>
</dbReference>
<dbReference type="SMART" id="SM00342">
    <property type="entry name" value="HTH_ARAC"/>
    <property type="match status" value="1"/>
</dbReference>
<dbReference type="InterPro" id="IPR018062">
    <property type="entry name" value="HTH_AraC-typ_CS"/>
</dbReference>
<dbReference type="AlphaFoldDB" id="A0A1H6UM91"/>
<dbReference type="Pfam" id="PF12833">
    <property type="entry name" value="HTH_18"/>
    <property type="match status" value="1"/>
</dbReference>
<dbReference type="InterPro" id="IPR018060">
    <property type="entry name" value="HTH_AraC"/>
</dbReference>
<keyword evidence="6" id="KW-1185">Reference proteome</keyword>
<dbReference type="RefSeq" id="WP_090335616.1">
    <property type="nucleotide sequence ID" value="NZ_FNXY01000004.1"/>
</dbReference>
<dbReference type="STRING" id="408657.SAMN04487995_2618"/>
<accession>A0A1H6UM91</accession>
<dbReference type="PROSITE" id="PS00041">
    <property type="entry name" value="HTH_ARAC_FAMILY_1"/>
    <property type="match status" value="1"/>
</dbReference>
<evidence type="ECO:0000313" key="6">
    <source>
        <dbReference type="Proteomes" id="UP000199532"/>
    </source>
</evidence>
<dbReference type="PROSITE" id="PS01124">
    <property type="entry name" value="HTH_ARAC_FAMILY_2"/>
    <property type="match status" value="1"/>
</dbReference>
<dbReference type="GO" id="GO:0003700">
    <property type="term" value="F:DNA-binding transcription factor activity"/>
    <property type="evidence" value="ECO:0007669"/>
    <property type="project" value="InterPro"/>
</dbReference>
<keyword evidence="1" id="KW-0805">Transcription regulation</keyword>
<dbReference type="Gene3D" id="1.10.10.60">
    <property type="entry name" value="Homeodomain-like"/>
    <property type="match status" value="1"/>
</dbReference>
<evidence type="ECO:0000259" key="4">
    <source>
        <dbReference type="PROSITE" id="PS01124"/>
    </source>
</evidence>
<dbReference type="InterPro" id="IPR009057">
    <property type="entry name" value="Homeodomain-like_sf"/>
</dbReference>
<evidence type="ECO:0000256" key="3">
    <source>
        <dbReference type="ARBA" id="ARBA00023163"/>
    </source>
</evidence>
<feature type="domain" description="HTH araC/xylS-type" evidence="4">
    <location>
        <begin position="199"/>
        <end position="302"/>
    </location>
</feature>